<dbReference type="AlphaFoldDB" id="A0AAV6LNJ8"/>
<keyword evidence="3" id="KW-1185">Reference proteome</keyword>
<evidence type="ECO:0000256" key="1">
    <source>
        <dbReference type="SAM" id="MobiDB-lite"/>
    </source>
</evidence>
<evidence type="ECO:0000313" key="2">
    <source>
        <dbReference type="EMBL" id="KAG5565803.1"/>
    </source>
</evidence>
<reference evidence="2" key="1">
    <citation type="submission" date="2020-08" db="EMBL/GenBank/DDBJ databases">
        <title>Plant Genome Project.</title>
        <authorList>
            <person name="Zhang R.-G."/>
        </authorList>
    </citation>
    <scope>NUCLEOTIDE SEQUENCE</scope>
    <source>
        <strain evidence="2">WSP0</strain>
        <tissue evidence="2">Leaf</tissue>
    </source>
</reference>
<feature type="compositionally biased region" description="Basic and acidic residues" evidence="1">
    <location>
        <begin position="1"/>
        <end position="13"/>
    </location>
</feature>
<protein>
    <submittedName>
        <fullName evidence="2">Uncharacterized protein</fullName>
    </submittedName>
</protein>
<feature type="region of interest" description="Disordered" evidence="1">
    <location>
        <begin position="1"/>
        <end position="86"/>
    </location>
</feature>
<proteinExistence type="predicted"/>
<sequence length="86" mass="9934">MKQREAKLGRFLDNKPYVQQEGEQKNKSKKMTAEVANGVAEPLSYPNGGIMHQNPSNAAVKKSRETERHWQRKQKKNNNKASQQQR</sequence>
<evidence type="ECO:0000313" key="3">
    <source>
        <dbReference type="Proteomes" id="UP000823749"/>
    </source>
</evidence>
<name>A0AAV6LNJ8_9ERIC</name>
<dbReference type="Proteomes" id="UP000823749">
    <property type="component" value="Chromosome 1"/>
</dbReference>
<accession>A0AAV6LNJ8</accession>
<organism evidence="2 3">
    <name type="scientific">Rhododendron griersonianum</name>
    <dbReference type="NCBI Taxonomy" id="479676"/>
    <lineage>
        <taxon>Eukaryota</taxon>
        <taxon>Viridiplantae</taxon>
        <taxon>Streptophyta</taxon>
        <taxon>Embryophyta</taxon>
        <taxon>Tracheophyta</taxon>
        <taxon>Spermatophyta</taxon>
        <taxon>Magnoliopsida</taxon>
        <taxon>eudicotyledons</taxon>
        <taxon>Gunneridae</taxon>
        <taxon>Pentapetalae</taxon>
        <taxon>asterids</taxon>
        <taxon>Ericales</taxon>
        <taxon>Ericaceae</taxon>
        <taxon>Ericoideae</taxon>
        <taxon>Rhodoreae</taxon>
        <taxon>Rhododendron</taxon>
    </lineage>
</organism>
<comment type="caution">
    <text evidence="2">The sequence shown here is derived from an EMBL/GenBank/DDBJ whole genome shotgun (WGS) entry which is preliminary data.</text>
</comment>
<dbReference type="EMBL" id="JACTNZ010000001">
    <property type="protein sequence ID" value="KAG5565803.1"/>
    <property type="molecule type" value="Genomic_DNA"/>
</dbReference>
<gene>
    <name evidence="2" type="ORF">RHGRI_001656</name>
</gene>